<keyword evidence="3" id="KW-1185">Reference proteome</keyword>
<evidence type="ECO:0000313" key="3">
    <source>
        <dbReference type="Proteomes" id="UP000095329"/>
    </source>
</evidence>
<dbReference type="InterPro" id="IPR047736">
    <property type="entry name" value="RdlA/B-like"/>
</dbReference>
<evidence type="ECO:0000256" key="1">
    <source>
        <dbReference type="SAM" id="SignalP"/>
    </source>
</evidence>
<dbReference type="eggNOG" id="ENOG5030HN4">
    <property type="taxonomic scope" value="Bacteria"/>
</dbReference>
<protein>
    <submittedName>
        <fullName evidence="2">Uncharacterized protein</fullName>
    </submittedName>
</protein>
<accession>A0A1D3DZ48</accession>
<dbReference type="STRING" id="1306406.J116_027250"/>
<evidence type="ECO:0000313" key="2">
    <source>
        <dbReference type="EMBL" id="OEJ97602.1"/>
    </source>
</evidence>
<organism evidence="2 3">
    <name type="scientific">Streptomyces thermolilacinus SPC6</name>
    <dbReference type="NCBI Taxonomy" id="1306406"/>
    <lineage>
        <taxon>Bacteria</taxon>
        <taxon>Bacillati</taxon>
        <taxon>Actinomycetota</taxon>
        <taxon>Actinomycetes</taxon>
        <taxon>Kitasatosporales</taxon>
        <taxon>Streptomycetaceae</taxon>
        <taxon>Streptomyces</taxon>
    </lineage>
</organism>
<dbReference type="Proteomes" id="UP000095329">
    <property type="component" value="Unassembled WGS sequence"/>
</dbReference>
<feature type="chain" id="PRO_5008915009" evidence="1">
    <location>
        <begin position="25"/>
        <end position="69"/>
    </location>
</feature>
<dbReference type="OrthoDB" id="4330856at2"/>
<comment type="caution">
    <text evidence="2">The sequence shown here is derived from an EMBL/GenBank/DDBJ whole genome shotgun (WGS) entry which is preliminary data.</text>
</comment>
<dbReference type="EMBL" id="ASHX02000001">
    <property type="protein sequence ID" value="OEJ97602.1"/>
    <property type="molecule type" value="Genomic_DNA"/>
</dbReference>
<dbReference type="Pfam" id="PF25848">
    <property type="entry name" value="Rodlin"/>
    <property type="match status" value="1"/>
</dbReference>
<dbReference type="RefSeq" id="WP_023590255.1">
    <property type="nucleotide sequence ID" value="NZ_ASHX02000001.1"/>
</dbReference>
<proteinExistence type="predicted"/>
<dbReference type="AlphaFoldDB" id="A0A1D3DZ48"/>
<gene>
    <name evidence="2" type="ORF">J116_027250</name>
</gene>
<feature type="signal peptide" evidence="1">
    <location>
        <begin position="1"/>
        <end position="24"/>
    </location>
</feature>
<sequence>MIKKVLAAAGVAAAAVGVCAPVAAAVGDDNVSTKNGNFSVQSYGNTGTEDADAPLRSTEREEALLRALR</sequence>
<name>A0A1D3DZ48_9ACTN</name>
<keyword evidence="1" id="KW-0732">Signal</keyword>
<reference evidence="2 3" key="1">
    <citation type="journal article" date="2013" name="Genome Announc.">
        <title>Genome Sequence of Streptomyces violaceusniger Strain SPC6, a Halotolerant Streptomycete That Exhibits Rapid Growth and Development.</title>
        <authorList>
            <person name="Chen X."/>
            <person name="Zhang B."/>
            <person name="Zhang W."/>
            <person name="Wu X."/>
            <person name="Zhang M."/>
            <person name="Chen T."/>
            <person name="Liu G."/>
            <person name="Dyson P."/>
        </authorList>
    </citation>
    <scope>NUCLEOTIDE SEQUENCE [LARGE SCALE GENOMIC DNA]</scope>
    <source>
        <strain evidence="2 3">SPC6</strain>
    </source>
</reference>